<name>A0ABY7WJ88_9SPHI</name>
<evidence type="ECO:0000256" key="4">
    <source>
        <dbReference type="ARBA" id="ARBA00022967"/>
    </source>
</evidence>
<evidence type="ECO:0000256" key="1">
    <source>
        <dbReference type="ARBA" id="ARBA00022448"/>
    </source>
</evidence>
<dbReference type="InterPro" id="IPR003593">
    <property type="entry name" value="AAA+_ATPase"/>
</dbReference>
<reference evidence="7 8" key="1">
    <citation type="submission" date="2023-02" db="EMBL/GenBank/DDBJ databases">
        <title>Genome sequence of Sphingobacterium sp. KACC 22765.</title>
        <authorList>
            <person name="Kim S."/>
            <person name="Heo J."/>
            <person name="Kwon S.-W."/>
        </authorList>
    </citation>
    <scope>NUCLEOTIDE SEQUENCE [LARGE SCALE GENOMIC DNA]</scope>
    <source>
        <strain evidence="7 8">KACC 22765</strain>
    </source>
</reference>
<sequence>MIRVESISFEINKRQLLKDITFSIRKGEMLAILGANGAGKSTLMKILCREKKPSEGRIIYHGRDMSSYSIKELASMRATLYQQNAISLAFTVAEVVLMGRYGKTGKQQELSDKLVLEETMSVCGIAHLADRSMLTLSGGEQQRVHFARVLAQIWDCKEALLLLDEPIANMDLLYQHQTLAIANALTKKGFMVICVLHEINLAAQYADRVIMLKGGRKWWDGTPEEVFTAKHIFSAFGVDAQVRMDPQTLTTQVAPVAVRLEATHFNSHIAASYHRLSLKDRMLAYVEQNPTKPLWQVADALGTREADLLLLDLGHSVVLLENQMEKILQRVESLGWVRAITYNLNCENQREGVYRNFTKEAHVTLFLGEDIDLRIFTNRWAVALAVCKEGMESLQFFDQMGKAVHKIMLTEGSYREAFLELVTDFQGIRQEMPVWERTVKKNLPERRDAEIDVLDFRQSWDNMQDTHEFFGLLKRYGMTRLQALRLAAGRRAVQVTFASFRRTITQCSVEKVPLMVFTANEGCVQINTGELKRIDQHGQWLTLESNTTGKIRLNEDAVNSVWHVVKPTVDGEVNSLELYDTAGEMIVQFFGERKPGIAELESWREALGYGVV</sequence>
<evidence type="ECO:0000313" key="7">
    <source>
        <dbReference type="EMBL" id="WDF69647.1"/>
    </source>
</evidence>
<keyword evidence="1" id="KW-0813">Transport</keyword>
<keyword evidence="8" id="KW-1185">Reference proteome</keyword>
<evidence type="ECO:0000256" key="3">
    <source>
        <dbReference type="ARBA" id="ARBA00022840"/>
    </source>
</evidence>
<dbReference type="RefSeq" id="WP_274268360.1">
    <property type="nucleotide sequence ID" value="NZ_CP117880.1"/>
</dbReference>
<dbReference type="NCBIfam" id="NF010068">
    <property type="entry name" value="PRK13548.1"/>
    <property type="match status" value="1"/>
</dbReference>
<dbReference type="CDD" id="cd03214">
    <property type="entry name" value="ABC_Iron-Siderophores_B12_Hemin"/>
    <property type="match status" value="1"/>
</dbReference>
<dbReference type="Pfam" id="PF05171">
    <property type="entry name" value="HemS"/>
    <property type="match status" value="2"/>
</dbReference>
<dbReference type="GO" id="GO:0005524">
    <property type="term" value="F:ATP binding"/>
    <property type="evidence" value="ECO:0007669"/>
    <property type="project" value="UniProtKB-KW"/>
</dbReference>
<organism evidence="7 8">
    <name type="scientific">Sphingobacterium oryzagri</name>
    <dbReference type="NCBI Taxonomy" id="3025669"/>
    <lineage>
        <taxon>Bacteria</taxon>
        <taxon>Pseudomonadati</taxon>
        <taxon>Bacteroidota</taxon>
        <taxon>Sphingobacteriia</taxon>
        <taxon>Sphingobacteriales</taxon>
        <taxon>Sphingobacteriaceae</taxon>
        <taxon>Sphingobacterium</taxon>
    </lineage>
</organism>
<dbReference type="PROSITE" id="PS50893">
    <property type="entry name" value="ABC_TRANSPORTER_2"/>
    <property type="match status" value="1"/>
</dbReference>
<comment type="function">
    <text evidence="5">Part of the ABC transporter complex HmuTUV involved in hemin import. Responsible for energy coupling to the transport system.</text>
</comment>
<feature type="domain" description="ABC transporter" evidence="6">
    <location>
        <begin position="2"/>
        <end position="239"/>
    </location>
</feature>
<dbReference type="InterPro" id="IPR003439">
    <property type="entry name" value="ABC_transporter-like_ATP-bd"/>
</dbReference>
<dbReference type="EMBL" id="CP117880">
    <property type="protein sequence ID" value="WDF69647.1"/>
    <property type="molecule type" value="Genomic_DNA"/>
</dbReference>
<dbReference type="Pfam" id="PF00005">
    <property type="entry name" value="ABC_tran"/>
    <property type="match status" value="1"/>
</dbReference>
<keyword evidence="2" id="KW-0547">Nucleotide-binding</keyword>
<keyword evidence="4" id="KW-1278">Translocase</keyword>
<keyword evidence="3 7" id="KW-0067">ATP-binding</keyword>
<evidence type="ECO:0000259" key="6">
    <source>
        <dbReference type="PROSITE" id="PS50893"/>
    </source>
</evidence>
<evidence type="ECO:0000313" key="8">
    <source>
        <dbReference type="Proteomes" id="UP001221558"/>
    </source>
</evidence>
<protein>
    <submittedName>
        <fullName evidence="7">Heme ABC transporter ATP-binding protein</fullName>
    </submittedName>
</protein>
<evidence type="ECO:0000256" key="2">
    <source>
        <dbReference type="ARBA" id="ARBA00022741"/>
    </source>
</evidence>
<dbReference type="SUPFAM" id="SSF144064">
    <property type="entry name" value="Heme iron utilization protein-like"/>
    <property type="match status" value="1"/>
</dbReference>
<dbReference type="Proteomes" id="UP001221558">
    <property type="component" value="Chromosome"/>
</dbReference>
<dbReference type="InterPro" id="IPR027417">
    <property type="entry name" value="P-loop_NTPase"/>
</dbReference>
<dbReference type="CDD" id="cd16831">
    <property type="entry name" value="HemS-like_C"/>
    <property type="match status" value="1"/>
</dbReference>
<proteinExistence type="predicted"/>
<dbReference type="Gene3D" id="3.40.50.300">
    <property type="entry name" value="P-loop containing nucleotide triphosphate hydrolases"/>
    <property type="match status" value="1"/>
</dbReference>
<dbReference type="PANTHER" id="PTHR42794:SF1">
    <property type="entry name" value="HEMIN IMPORT ATP-BINDING PROTEIN HMUV"/>
    <property type="match status" value="1"/>
</dbReference>
<evidence type="ECO:0000256" key="5">
    <source>
        <dbReference type="ARBA" id="ARBA00037066"/>
    </source>
</evidence>
<dbReference type="SUPFAM" id="SSF52540">
    <property type="entry name" value="P-loop containing nucleoside triphosphate hydrolases"/>
    <property type="match status" value="1"/>
</dbReference>
<accession>A0ABY7WJ88</accession>
<gene>
    <name evidence="7" type="ORF">PQ465_04520</name>
</gene>
<dbReference type="Gene3D" id="3.40.1570.10">
    <property type="entry name" value="HemS/ChuS/ChuX like domains"/>
    <property type="match status" value="2"/>
</dbReference>
<dbReference type="PANTHER" id="PTHR42794">
    <property type="entry name" value="HEMIN IMPORT ATP-BINDING PROTEIN HMUV"/>
    <property type="match status" value="1"/>
</dbReference>
<dbReference type="InterPro" id="IPR053733">
    <property type="entry name" value="Heme_Transport_Util_sf"/>
</dbReference>
<dbReference type="InterPro" id="IPR007845">
    <property type="entry name" value="HemS/ChuX_dom"/>
</dbReference>
<dbReference type="SMART" id="SM00382">
    <property type="entry name" value="AAA"/>
    <property type="match status" value="1"/>
</dbReference>